<dbReference type="NCBIfam" id="NF004238">
    <property type="entry name" value="PRK05682.1-1"/>
    <property type="match status" value="1"/>
</dbReference>
<dbReference type="NCBIfam" id="NF004240">
    <property type="entry name" value="PRK05682.1-4"/>
    <property type="match status" value="1"/>
</dbReference>
<dbReference type="Pfam" id="PF22692">
    <property type="entry name" value="LlgE_F_G_D1"/>
    <property type="match status" value="1"/>
</dbReference>
<dbReference type="GO" id="GO:0005829">
    <property type="term" value="C:cytosol"/>
    <property type="evidence" value="ECO:0007669"/>
    <property type="project" value="TreeGrafter"/>
</dbReference>
<dbReference type="InterPro" id="IPR037058">
    <property type="entry name" value="Falgellar_hook_FlgE_sf"/>
</dbReference>
<evidence type="ECO:0000313" key="10">
    <source>
        <dbReference type="EMBL" id="PQJ54854.1"/>
    </source>
</evidence>
<feature type="domain" description="Flagellar hook protein FlgE D2" evidence="8">
    <location>
        <begin position="170"/>
        <end position="374"/>
    </location>
</feature>
<organism evidence="10 11">
    <name type="scientific">Psychrosphaera saromensis</name>
    <dbReference type="NCBI Taxonomy" id="716813"/>
    <lineage>
        <taxon>Bacteria</taxon>
        <taxon>Pseudomonadati</taxon>
        <taxon>Pseudomonadota</taxon>
        <taxon>Gammaproteobacteria</taxon>
        <taxon>Alteromonadales</taxon>
        <taxon>Pseudoalteromonadaceae</taxon>
        <taxon>Psychrosphaera</taxon>
    </lineage>
</organism>
<dbReference type="OrthoDB" id="8578401at2"/>
<proteinExistence type="inferred from homology"/>
<evidence type="ECO:0000259" key="6">
    <source>
        <dbReference type="Pfam" id="PF00460"/>
    </source>
</evidence>
<comment type="function">
    <text evidence="5">A flexible structure which links the flagellar filament to the drive apparatus in the basal body.</text>
</comment>
<dbReference type="InterPro" id="IPR037925">
    <property type="entry name" value="FlgE/F/G-like"/>
</dbReference>
<sequence>MSFNIALTGLKAAQKDLDVTANNIANVNTYGFKESRAEFADVYSSSIFTNAKTANGDGVLVNDVAQQFTQGSLLFTENSLDLAISGGGFFGIVNDVNDVSTTDLSYTRAGAFKLDSDGYVVNSNGGYLQGYPVNDDGTASSVSLSAVESIQIPDTAGAPTRTSEINIEFNLNSSDDNLDPLAFDPADTDTYNYSTSTVIYDSLGNSRIQEMYFVKTTDPTSLEAASAASAVSPTDGFVGGIAAVPAAEQGNSSSWIMYTTVTDDDGNPQVVDLQDDPILGGTGVVFESSLGQRGMLLQFDSAGAAVTDTFPVPVGERLGATTDPTNIVPAPVAPYLGAGAVTNGGDPDQVITIMMSELTQYSGSYELYALDQDGSTVGRLSGVTIDDEGLIEGKYSNGDSVPIAKIMLARFANEQGLTQIGNTSWEESQTSGQALAGEADTGTFGQISSGTLEQSNTNLTNELVDLITAQRNYQASSRALEVNSTITQTILQIR</sequence>
<dbReference type="Proteomes" id="UP000239007">
    <property type="component" value="Unassembled WGS sequence"/>
</dbReference>
<dbReference type="InterPro" id="IPR053967">
    <property type="entry name" value="LlgE_F_G-like_D1"/>
</dbReference>
<dbReference type="EMBL" id="MSCH01000003">
    <property type="protein sequence ID" value="PQJ54854.1"/>
    <property type="molecule type" value="Genomic_DNA"/>
</dbReference>
<evidence type="ECO:0000313" key="11">
    <source>
        <dbReference type="Proteomes" id="UP000239007"/>
    </source>
</evidence>
<dbReference type="PROSITE" id="PS00588">
    <property type="entry name" value="FLAGELLA_BB_ROD"/>
    <property type="match status" value="1"/>
</dbReference>
<dbReference type="Gene3D" id="2.60.98.20">
    <property type="entry name" value="Flagellar hook protein FlgE"/>
    <property type="match status" value="1"/>
</dbReference>
<comment type="caution">
    <text evidence="10">The sequence shown here is derived from an EMBL/GenBank/DDBJ whole genome shotgun (WGS) entry which is preliminary data.</text>
</comment>
<evidence type="ECO:0000256" key="4">
    <source>
        <dbReference type="ARBA" id="ARBA00023143"/>
    </source>
</evidence>
<dbReference type="RefSeq" id="WP_105053379.1">
    <property type="nucleotide sequence ID" value="NZ_BMYG01000001.1"/>
</dbReference>
<dbReference type="GO" id="GO:0009425">
    <property type="term" value="C:bacterial-type flagellum basal body"/>
    <property type="evidence" value="ECO:0007669"/>
    <property type="project" value="UniProtKB-SubCell"/>
</dbReference>
<dbReference type="PANTHER" id="PTHR30435:SF1">
    <property type="entry name" value="FLAGELLAR HOOK PROTEIN FLGE"/>
    <property type="match status" value="1"/>
</dbReference>
<reference evidence="10 11" key="1">
    <citation type="submission" date="2016-12" db="EMBL/GenBank/DDBJ databases">
        <title>Diversity of luminous bacteria.</title>
        <authorList>
            <person name="Yoshizawa S."/>
            <person name="Kogure K."/>
        </authorList>
    </citation>
    <scope>NUCLEOTIDE SEQUENCE [LARGE SCALE GENOMIC DNA]</scope>
    <source>
        <strain evidence="10 11">SA4-48</strain>
    </source>
</reference>
<dbReference type="InterPro" id="IPR001444">
    <property type="entry name" value="Flag_bb_rod_N"/>
</dbReference>
<feature type="domain" description="Flagellar basal body rod protein N-terminal" evidence="6">
    <location>
        <begin position="3"/>
        <end position="33"/>
    </location>
</feature>
<protein>
    <recommendedName>
        <fullName evidence="3 5">Flagellar hook protein FlgE</fullName>
    </recommendedName>
</protein>
<dbReference type="Pfam" id="PF07559">
    <property type="entry name" value="FlgE_D2"/>
    <property type="match status" value="1"/>
</dbReference>
<evidence type="ECO:0000259" key="9">
    <source>
        <dbReference type="Pfam" id="PF22692"/>
    </source>
</evidence>
<dbReference type="Pfam" id="PF06429">
    <property type="entry name" value="Flg_bbr_C"/>
    <property type="match status" value="1"/>
</dbReference>
<evidence type="ECO:0000256" key="3">
    <source>
        <dbReference type="ARBA" id="ARBA00019015"/>
    </source>
</evidence>
<evidence type="ECO:0000256" key="5">
    <source>
        <dbReference type="RuleBase" id="RU362116"/>
    </source>
</evidence>
<accession>A0A2S7UXY6</accession>
<dbReference type="InterPro" id="IPR019776">
    <property type="entry name" value="Flagellar_basal_body_rod_CS"/>
</dbReference>
<dbReference type="AlphaFoldDB" id="A0A2S7UXY6"/>
<dbReference type="PANTHER" id="PTHR30435">
    <property type="entry name" value="FLAGELLAR PROTEIN"/>
    <property type="match status" value="1"/>
</dbReference>
<dbReference type="GO" id="GO:0071978">
    <property type="term" value="P:bacterial-type flagellum-dependent swarming motility"/>
    <property type="evidence" value="ECO:0007669"/>
    <property type="project" value="TreeGrafter"/>
</dbReference>
<evidence type="ECO:0000256" key="2">
    <source>
        <dbReference type="ARBA" id="ARBA00009677"/>
    </source>
</evidence>
<dbReference type="InterPro" id="IPR010930">
    <property type="entry name" value="Flg_bb/hook_C_dom"/>
</dbReference>
<keyword evidence="10" id="KW-0282">Flagellum</keyword>
<evidence type="ECO:0000259" key="8">
    <source>
        <dbReference type="Pfam" id="PF07559"/>
    </source>
</evidence>
<dbReference type="InterPro" id="IPR011491">
    <property type="entry name" value="FlgE_D2"/>
</dbReference>
<evidence type="ECO:0000259" key="7">
    <source>
        <dbReference type="Pfam" id="PF06429"/>
    </source>
</evidence>
<feature type="domain" description="Flagellar basal-body/hook protein C-terminal" evidence="7">
    <location>
        <begin position="449"/>
        <end position="493"/>
    </location>
</feature>
<dbReference type="SUPFAM" id="SSF117143">
    <property type="entry name" value="Flagellar hook protein flgE"/>
    <property type="match status" value="1"/>
</dbReference>
<keyword evidence="4 5" id="KW-0975">Bacterial flagellum</keyword>
<gene>
    <name evidence="10" type="ORF">BTO11_15135</name>
</gene>
<evidence type="ECO:0000256" key="1">
    <source>
        <dbReference type="ARBA" id="ARBA00004117"/>
    </source>
</evidence>
<dbReference type="InterPro" id="IPR020013">
    <property type="entry name" value="Flagellar_FlgE/F/G"/>
</dbReference>
<name>A0A2S7UXY6_9GAMM</name>
<dbReference type="GO" id="GO:0009424">
    <property type="term" value="C:bacterial-type flagellum hook"/>
    <property type="evidence" value="ECO:0007669"/>
    <property type="project" value="TreeGrafter"/>
</dbReference>
<dbReference type="NCBIfam" id="TIGR03506">
    <property type="entry name" value="FlgEFG_subfam"/>
    <property type="match status" value="1"/>
</dbReference>
<comment type="similarity">
    <text evidence="2 5">Belongs to the flagella basal body rod proteins family.</text>
</comment>
<feature type="domain" description="Flagellar hook protein FlgE/F/G-like D1" evidence="9">
    <location>
        <begin position="83"/>
        <end position="156"/>
    </location>
</feature>
<comment type="subcellular location">
    <subcellularLocation>
        <location evidence="1 5">Bacterial flagellum basal body</location>
    </subcellularLocation>
</comment>
<keyword evidence="10" id="KW-0966">Cell projection</keyword>
<keyword evidence="10" id="KW-0969">Cilium</keyword>
<keyword evidence="11" id="KW-1185">Reference proteome</keyword>
<dbReference type="Pfam" id="PF00460">
    <property type="entry name" value="Flg_bb_rod"/>
    <property type="match status" value="1"/>
</dbReference>